<dbReference type="GO" id="GO:0016787">
    <property type="term" value="F:hydrolase activity"/>
    <property type="evidence" value="ECO:0007669"/>
    <property type="project" value="UniProtKB-KW"/>
</dbReference>
<dbReference type="Proteomes" id="UP000318801">
    <property type="component" value="Unassembled WGS sequence"/>
</dbReference>
<keyword evidence="2" id="KW-0378">Hydrolase</keyword>
<dbReference type="RefSeq" id="WP_141151150.1">
    <property type="nucleotide sequence ID" value="NZ_VHLG01000024.1"/>
</dbReference>
<evidence type="ECO:0000313" key="3">
    <source>
        <dbReference type="Proteomes" id="UP000318801"/>
    </source>
</evidence>
<dbReference type="OrthoDB" id="9812774at2"/>
<comment type="caution">
    <text evidence="2">The sequence shown here is derived from an EMBL/GenBank/DDBJ whole genome shotgun (WGS) entry which is preliminary data.</text>
</comment>
<dbReference type="Gene3D" id="3.40.50.1820">
    <property type="entry name" value="alpha/beta hydrolase"/>
    <property type="match status" value="1"/>
</dbReference>
<reference evidence="2 3" key="1">
    <citation type="submission" date="2019-06" db="EMBL/GenBank/DDBJ databases">
        <authorList>
            <person name="Li M."/>
        </authorList>
    </citation>
    <scope>NUCLEOTIDE SEQUENCE [LARGE SCALE GENOMIC DNA]</scope>
    <source>
        <strain evidence="2 3">BGMRC2036</strain>
    </source>
</reference>
<evidence type="ECO:0000259" key="1">
    <source>
        <dbReference type="Pfam" id="PF12697"/>
    </source>
</evidence>
<dbReference type="InterPro" id="IPR000073">
    <property type="entry name" value="AB_hydrolase_1"/>
</dbReference>
<organism evidence="2 3">
    <name type="scientific">Martelella alba</name>
    <dbReference type="NCBI Taxonomy" id="2590451"/>
    <lineage>
        <taxon>Bacteria</taxon>
        <taxon>Pseudomonadati</taxon>
        <taxon>Pseudomonadota</taxon>
        <taxon>Alphaproteobacteria</taxon>
        <taxon>Hyphomicrobiales</taxon>
        <taxon>Aurantimonadaceae</taxon>
        <taxon>Martelella</taxon>
    </lineage>
</organism>
<gene>
    <name evidence="2" type="ORF">FJU08_21720</name>
</gene>
<dbReference type="InterPro" id="IPR029058">
    <property type="entry name" value="AB_hydrolase_fold"/>
</dbReference>
<dbReference type="AlphaFoldDB" id="A0A506TZK4"/>
<feature type="domain" description="AB hydrolase-1" evidence="1">
    <location>
        <begin position="13"/>
        <end position="240"/>
    </location>
</feature>
<dbReference type="Pfam" id="PF12697">
    <property type="entry name" value="Abhydrolase_6"/>
    <property type="match status" value="1"/>
</dbReference>
<evidence type="ECO:0000313" key="2">
    <source>
        <dbReference type="EMBL" id="TPW26736.1"/>
    </source>
</evidence>
<proteinExistence type="predicted"/>
<keyword evidence="3" id="KW-1185">Reference proteome</keyword>
<dbReference type="PANTHER" id="PTHR43798">
    <property type="entry name" value="MONOACYLGLYCEROL LIPASE"/>
    <property type="match status" value="1"/>
</dbReference>
<dbReference type="InterPro" id="IPR050266">
    <property type="entry name" value="AB_hydrolase_sf"/>
</dbReference>
<dbReference type="SUPFAM" id="SSF53474">
    <property type="entry name" value="alpha/beta-Hydrolases"/>
    <property type="match status" value="1"/>
</dbReference>
<dbReference type="EMBL" id="VHLG01000024">
    <property type="protein sequence ID" value="TPW26736.1"/>
    <property type="molecule type" value="Genomic_DNA"/>
</dbReference>
<sequence length="251" mass="27182">MLVCRQMGEGPALVLVHGYLGGAAMWDDQFAAFSRHFRCIAPNLAGFGDSGHLKAPDSIEGHARLVLEALDDLGVKTFHLIGHSMGGMVVQQMAAMAPARIEKLILYGTGPVGLLPNRFEPIETSRQRLHAEGLEATAARIAATWFIKGEAAHGYATCRKEGAKASLQAALASLDAWQTWDGTAALATFPMPTLVIWGDGDRSYGWSQPEKLWQTIADCRLAVVPNCAHNVHMEKPEIFALIVMDFLTSSD</sequence>
<dbReference type="PRINTS" id="PR00111">
    <property type="entry name" value="ABHYDROLASE"/>
</dbReference>
<accession>A0A506TZK4</accession>
<protein>
    <submittedName>
        <fullName evidence="2">Alpha/beta hydrolase</fullName>
    </submittedName>
</protein>
<name>A0A506TZK4_9HYPH</name>